<comment type="caution">
    <text evidence="1">The sequence shown here is derived from an EMBL/GenBank/DDBJ whole genome shotgun (WGS) entry which is preliminary data.</text>
</comment>
<accession>A8RJK9</accession>
<dbReference type="HOGENOM" id="CLU_074521_0_0_9"/>
<protein>
    <recommendedName>
        <fullName evidence="3">DUF2848 domain-containing protein</fullName>
    </recommendedName>
</protein>
<reference evidence="1 2" key="2">
    <citation type="submission" date="2007-09" db="EMBL/GenBank/DDBJ databases">
        <title>Draft genome sequence of Clostridium bolteae (ATCC BAA-613).</title>
        <authorList>
            <person name="Sudarsanam P."/>
            <person name="Ley R."/>
            <person name="Guruge J."/>
            <person name="Turnbaugh P.J."/>
            <person name="Mahowald M."/>
            <person name="Liep D."/>
            <person name="Gordon J."/>
        </authorList>
    </citation>
    <scope>NUCLEOTIDE SEQUENCE [LARGE SCALE GENOMIC DNA]</scope>
    <source>
        <strain evidence="2">ATCC BAA-613 / DSM 15670 / CCUG 46953 / JCM 12243 / WAL 16351</strain>
    </source>
</reference>
<reference evidence="1 2" key="1">
    <citation type="submission" date="2007-08" db="EMBL/GenBank/DDBJ databases">
        <authorList>
            <person name="Fulton L."/>
            <person name="Clifton S."/>
            <person name="Fulton B."/>
            <person name="Xu J."/>
            <person name="Minx P."/>
            <person name="Pepin K.H."/>
            <person name="Johnson M."/>
            <person name="Thiruvilangam P."/>
            <person name="Bhonagiri V."/>
            <person name="Nash W.E."/>
            <person name="Mardis E.R."/>
            <person name="Wilson R.K."/>
        </authorList>
    </citation>
    <scope>NUCLEOTIDE SEQUENCE [LARGE SCALE GENOMIC DNA]</scope>
    <source>
        <strain evidence="2">ATCC BAA-613 / DSM 15670 / CCUG 46953 / JCM 12243 / WAL 16351</strain>
    </source>
</reference>
<dbReference type="eggNOG" id="COG0179">
    <property type="taxonomic scope" value="Bacteria"/>
</dbReference>
<gene>
    <name evidence="1" type="ORF">CLOBOL_00944</name>
</gene>
<dbReference type="Pfam" id="PF11010">
    <property type="entry name" value="DUF2848"/>
    <property type="match status" value="1"/>
</dbReference>
<dbReference type="EMBL" id="ABCC02000011">
    <property type="protein sequence ID" value="EDP18582.1"/>
    <property type="molecule type" value="Genomic_DNA"/>
</dbReference>
<proteinExistence type="predicted"/>
<sequence length="236" mass="26819">MIMLKFKILEKDGTEGTIEFEERYVINAGYTGRDQAAVKAHIDELKEEGIPAPDKTPVYFVKLPGKITQEKTFEVLDETDHSGEVEFVLLCDGESIYVGVGSDHTDRKLEVVDIPKAKQIYPNTISRELWRLEDVAGHWDDIIIRSWVINNGDKKVLQEAKLTAMLDPMDLLERVKKLLKNPDDTQGLVIYSGTVAALFKADYSLYFESELEDPVLGRKLNNVYELNCVSSWYKGD</sequence>
<organism evidence="1 2">
    <name type="scientific">Enterocloster bolteae (strain ATCC BAA-613 / DSM 15670 / CCUG 46953 / JCM 12243 / WAL 16351)</name>
    <name type="common">Clostridium bolteae</name>
    <dbReference type="NCBI Taxonomy" id="411902"/>
    <lineage>
        <taxon>Bacteria</taxon>
        <taxon>Bacillati</taxon>
        <taxon>Bacillota</taxon>
        <taxon>Clostridia</taxon>
        <taxon>Lachnospirales</taxon>
        <taxon>Lachnospiraceae</taxon>
        <taxon>Enterocloster</taxon>
    </lineage>
</organism>
<dbReference type="PaxDb" id="411902-CLOBOL_00944"/>
<evidence type="ECO:0000313" key="2">
    <source>
        <dbReference type="Proteomes" id="UP000005396"/>
    </source>
</evidence>
<evidence type="ECO:0000313" key="1">
    <source>
        <dbReference type="EMBL" id="EDP18582.1"/>
    </source>
</evidence>
<dbReference type="InterPro" id="IPR021269">
    <property type="entry name" value="DUF2848"/>
</dbReference>
<evidence type="ECO:0008006" key="3">
    <source>
        <dbReference type="Google" id="ProtNLM"/>
    </source>
</evidence>
<dbReference type="Proteomes" id="UP000005396">
    <property type="component" value="Unassembled WGS sequence"/>
</dbReference>
<dbReference type="AlphaFoldDB" id="A8RJK9"/>
<name>A8RJK9_ENTBW</name>